<evidence type="ECO:0000256" key="9">
    <source>
        <dbReference type="ARBA" id="ARBA00022781"/>
    </source>
</evidence>
<keyword evidence="11" id="KW-0067">ATP-binding</keyword>
<dbReference type="GO" id="GO:0030257">
    <property type="term" value="C:type III protein secretion system complex"/>
    <property type="evidence" value="ECO:0007669"/>
    <property type="project" value="InterPro"/>
</dbReference>
<dbReference type="OrthoDB" id="9801639at2"/>
<dbReference type="InterPro" id="IPR040627">
    <property type="entry name" value="T3SS_ATPase_C"/>
</dbReference>
<dbReference type="Proteomes" id="UP000249725">
    <property type="component" value="Unassembled WGS sequence"/>
</dbReference>
<dbReference type="Pfam" id="PF02874">
    <property type="entry name" value="ATP-synt_ab_N"/>
    <property type="match status" value="1"/>
</dbReference>
<organism evidence="19 20">
    <name type="scientific">Phenylobacterium deserti</name>
    <dbReference type="NCBI Taxonomy" id="1914756"/>
    <lineage>
        <taxon>Bacteria</taxon>
        <taxon>Pseudomonadati</taxon>
        <taxon>Pseudomonadota</taxon>
        <taxon>Alphaproteobacteria</taxon>
        <taxon>Caulobacterales</taxon>
        <taxon>Caulobacteraceae</taxon>
        <taxon>Phenylobacterium</taxon>
    </lineage>
</organism>
<dbReference type="SUPFAM" id="SSF52540">
    <property type="entry name" value="P-loop containing nucleoside triphosphate hydrolases"/>
    <property type="match status" value="1"/>
</dbReference>
<name>A0A328ASE9_9CAUL</name>
<dbReference type="InterPro" id="IPR050053">
    <property type="entry name" value="ATPase_alpha/beta_chains"/>
</dbReference>
<dbReference type="Gene3D" id="3.40.50.12240">
    <property type="match status" value="1"/>
</dbReference>
<dbReference type="PROSITE" id="PS00152">
    <property type="entry name" value="ATPASE_ALPHA_BETA"/>
    <property type="match status" value="1"/>
</dbReference>
<keyword evidence="8" id="KW-0547">Nucleotide-binding</keyword>
<dbReference type="SMART" id="SM00382">
    <property type="entry name" value="AAA"/>
    <property type="match status" value="1"/>
</dbReference>
<evidence type="ECO:0000313" key="20">
    <source>
        <dbReference type="Proteomes" id="UP000249725"/>
    </source>
</evidence>
<accession>A0A328ASE9</accession>
<dbReference type="GO" id="GO:0008564">
    <property type="term" value="F:protein-exporting ATPase activity"/>
    <property type="evidence" value="ECO:0007669"/>
    <property type="project" value="UniProtKB-EC"/>
</dbReference>
<dbReference type="RefSeq" id="WP_111512977.1">
    <property type="nucleotide sequence ID" value="NZ_QFYR01000001.1"/>
</dbReference>
<dbReference type="NCBIfam" id="TIGR01026">
    <property type="entry name" value="fliI_yscN"/>
    <property type="match status" value="1"/>
</dbReference>
<evidence type="ECO:0000256" key="8">
    <source>
        <dbReference type="ARBA" id="ARBA00022741"/>
    </source>
</evidence>
<dbReference type="PANTHER" id="PTHR15184">
    <property type="entry name" value="ATP SYNTHASE"/>
    <property type="match status" value="1"/>
</dbReference>
<evidence type="ECO:0000256" key="12">
    <source>
        <dbReference type="ARBA" id="ARBA00022927"/>
    </source>
</evidence>
<comment type="similarity">
    <text evidence="3">Belongs to the ATPase alpha/beta chains family.</text>
</comment>
<evidence type="ECO:0000256" key="1">
    <source>
        <dbReference type="ARBA" id="ARBA00003290"/>
    </source>
</evidence>
<evidence type="ECO:0000313" key="19">
    <source>
        <dbReference type="EMBL" id="RAK56626.1"/>
    </source>
</evidence>
<comment type="catalytic activity">
    <reaction evidence="17">
        <text>ATP + H2O + cellular proteinSide 1 = ADP + phosphate + cellular proteinSide 2.</text>
        <dbReference type="EC" id="7.4.2.8"/>
    </reaction>
</comment>
<evidence type="ECO:0000256" key="2">
    <source>
        <dbReference type="ARBA" id="ARBA00004496"/>
    </source>
</evidence>
<evidence type="ECO:0000256" key="4">
    <source>
        <dbReference type="ARBA" id="ARBA00012473"/>
    </source>
</evidence>
<evidence type="ECO:0000256" key="6">
    <source>
        <dbReference type="ARBA" id="ARBA00022448"/>
    </source>
</evidence>
<evidence type="ECO:0000256" key="3">
    <source>
        <dbReference type="ARBA" id="ARBA00008936"/>
    </source>
</evidence>
<evidence type="ECO:0000259" key="18">
    <source>
        <dbReference type="SMART" id="SM00382"/>
    </source>
</evidence>
<dbReference type="InterPro" id="IPR020003">
    <property type="entry name" value="ATPase_a/bsu_AS"/>
</dbReference>
<dbReference type="GO" id="GO:0044781">
    <property type="term" value="P:bacterial-type flagellum organization"/>
    <property type="evidence" value="ECO:0007669"/>
    <property type="project" value="UniProtKB-KW"/>
</dbReference>
<reference evidence="20" key="1">
    <citation type="submission" date="2018-05" db="EMBL/GenBank/DDBJ databases">
        <authorList>
            <person name="Li X."/>
        </authorList>
    </citation>
    <scope>NUCLEOTIDE SEQUENCE [LARGE SCALE GENOMIC DNA]</scope>
    <source>
        <strain evidence="20">YIM 73061</strain>
    </source>
</reference>
<sequence length="444" mass="47317">MQSLVAAVERLDPLTVSGRVAAVNGLLIEARGGLSRLAVGARAEIDRVGEGPLAAEVVGFRETRALLMPFGPVEGVAPGAPIRIEPQAATVRPTTAWLGRIVDAFGEPIDGLGPLPQGMAAYPLRASPPPAHARDRVGERLDLGVRSMNVFTTCCRGQRLGVFAGSGVGKSVLLSMLAKNSDCQAVVVGLIGERGREVREFIEESLGEEGLRRAIVVVATSDEPALKRRQAAYMTLALAEFLRDQDLDVLCMMDSVTRFAMAQREIGLAAGEPPTTKGYTPTVFTELPKLLERAGPGPTRPDGTTAGPITGIFTVLVDGDDHNEPIADAVRGILDGHIVMERSIAERGRFPAINVLKSISRTMPGCHAPFERQIVKDARRALSAYANMEELIRIGAYRAGADPEVDRAIQLYPALEAFLSQDKDEATGLDASFAALSQILNEAA</sequence>
<dbReference type="Pfam" id="PF18269">
    <property type="entry name" value="T3SS_ATPase_C"/>
    <property type="match status" value="1"/>
</dbReference>
<dbReference type="GO" id="GO:0030254">
    <property type="term" value="P:protein secretion by the type III secretion system"/>
    <property type="evidence" value="ECO:0007669"/>
    <property type="project" value="InterPro"/>
</dbReference>
<dbReference type="GO" id="GO:0046933">
    <property type="term" value="F:proton-transporting ATP synthase activity, rotational mechanism"/>
    <property type="evidence" value="ECO:0007669"/>
    <property type="project" value="TreeGrafter"/>
</dbReference>
<evidence type="ECO:0000256" key="7">
    <source>
        <dbReference type="ARBA" id="ARBA00022490"/>
    </source>
</evidence>
<dbReference type="Pfam" id="PF00006">
    <property type="entry name" value="ATP-synt_ab"/>
    <property type="match status" value="1"/>
</dbReference>
<keyword evidence="10" id="KW-1005">Bacterial flagellum biogenesis</keyword>
<evidence type="ECO:0000256" key="17">
    <source>
        <dbReference type="ARBA" id="ARBA00034006"/>
    </source>
</evidence>
<dbReference type="AlphaFoldDB" id="A0A328ASE9"/>
<dbReference type="EMBL" id="QFYR01000001">
    <property type="protein sequence ID" value="RAK56626.1"/>
    <property type="molecule type" value="Genomic_DNA"/>
</dbReference>
<protein>
    <recommendedName>
        <fullName evidence="5">Flagellum-specific ATP synthase</fullName>
        <ecNumber evidence="4">7.1.2.2</ecNumber>
    </recommendedName>
</protein>
<evidence type="ECO:0000256" key="15">
    <source>
        <dbReference type="ARBA" id="ARBA00023225"/>
    </source>
</evidence>
<dbReference type="NCBIfam" id="TIGR03498">
    <property type="entry name" value="FliI_clade3"/>
    <property type="match status" value="1"/>
</dbReference>
<keyword evidence="9" id="KW-0375">Hydrogen ion transport</keyword>
<keyword evidence="16" id="KW-0066">ATP synthesis</keyword>
<comment type="subcellular location">
    <subcellularLocation>
        <location evidence="2">Cytoplasm</location>
    </subcellularLocation>
</comment>
<dbReference type="InterPro" id="IPR004100">
    <property type="entry name" value="ATPase_F1/V1/A1_a/bsu_N"/>
</dbReference>
<dbReference type="CDD" id="cd18117">
    <property type="entry name" value="ATP-synt_flagellum-secretory_path_III_N"/>
    <property type="match status" value="1"/>
</dbReference>
<dbReference type="GO" id="GO:0016887">
    <property type="term" value="F:ATP hydrolysis activity"/>
    <property type="evidence" value="ECO:0007669"/>
    <property type="project" value="InterPro"/>
</dbReference>
<dbReference type="EC" id="7.1.2.2" evidence="4"/>
<gene>
    <name evidence="19" type="ORF">DJ018_01200</name>
</gene>
<evidence type="ECO:0000256" key="14">
    <source>
        <dbReference type="ARBA" id="ARBA00023065"/>
    </source>
</evidence>
<keyword evidence="19" id="KW-0282">Flagellum</keyword>
<keyword evidence="12" id="KW-0653">Protein transport</keyword>
<dbReference type="FunFam" id="3.40.50.12240:FF:000002">
    <property type="entry name" value="Flagellum-specific ATP synthase FliI"/>
    <property type="match status" value="1"/>
</dbReference>
<evidence type="ECO:0000256" key="5">
    <source>
        <dbReference type="ARBA" id="ARBA00020580"/>
    </source>
</evidence>
<keyword evidence="13" id="KW-1278">Translocase</keyword>
<comment type="function">
    <text evidence="1">Probable catalytic subunit of a protein translocase for flagellum-specific export, or a proton translocase involved in local circuits at the flagellum.</text>
</comment>
<keyword evidence="15" id="KW-1006">Bacterial flagellum protein export</keyword>
<dbReference type="GO" id="GO:0005524">
    <property type="term" value="F:ATP binding"/>
    <property type="evidence" value="ECO:0007669"/>
    <property type="project" value="UniProtKB-KW"/>
</dbReference>
<dbReference type="InterPro" id="IPR027417">
    <property type="entry name" value="P-loop_NTPase"/>
</dbReference>
<keyword evidence="20" id="KW-1185">Reference proteome</keyword>
<dbReference type="PANTHER" id="PTHR15184:SF9">
    <property type="entry name" value="SPI-1 TYPE 3 SECRETION SYSTEM ATPASE"/>
    <property type="match status" value="1"/>
</dbReference>
<proteinExistence type="inferred from homology"/>
<feature type="domain" description="AAA+ ATPase" evidence="18">
    <location>
        <begin position="156"/>
        <end position="345"/>
    </location>
</feature>
<keyword evidence="19" id="KW-0969">Cilium</keyword>
<evidence type="ECO:0000256" key="16">
    <source>
        <dbReference type="ARBA" id="ARBA00023310"/>
    </source>
</evidence>
<dbReference type="InterPro" id="IPR022426">
    <property type="entry name" value="FliI_clade3"/>
</dbReference>
<dbReference type="GO" id="GO:0005737">
    <property type="term" value="C:cytoplasm"/>
    <property type="evidence" value="ECO:0007669"/>
    <property type="project" value="UniProtKB-SubCell"/>
</dbReference>
<dbReference type="CDD" id="cd18114">
    <property type="entry name" value="ATP-synt_flagellum-secretory_path_III_C"/>
    <property type="match status" value="1"/>
</dbReference>
<dbReference type="InterPro" id="IPR005714">
    <property type="entry name" value="ATPase_T3SS_FliI/YscN"/>
</dbReference>
<dbReference type="GO" id="GO:0009288">
    <property type="term" value="C:bacterial-type flagellum"/>
    <property type="evidence" value="ECO:0007669"/>
    <property type="project" value="InterPro"/>
</dbReference>
<keyword evidence="14" id="KW-0406">Ion transport</keyword>
<evidence type="ECO:0000256" key="13">
    <source>
        <dbReference type="ARBA" id="ARBA00022967"/>
    </source>
</evidence>
<dbReference type="InterPro" id="IPR000194">
    <property type="entry name" value="ATPase_F1/V1/A1_a/bsu_nucl-bd"/>
</dbReference>
<evidence type="ECO:0000256" key="10">
    <source>
        <dbReference type="ARBA" id="ARBA00022795"/>
    </source>
</evidence>
<comment type="caution">
    <text evidence="19">The sequence shown here is derived from an EMBL/GenBank/DDBJ whole genome shotgun (WGS) entry which is preliminary data.</text>
</comment>
<keyword evidence="6" id="KW-0813">Transport</keyword>
<keyword evidence="7" id="KW-0963">Cytoplasm</keyword>
<dbReference type="CDD" id="cd01136">
    <property type="entry name" value="ATPase_flagellum-secretory_path_III"/>
    <property type="match status" value="1"/>
</dbReference>
<evidence type="ECO:0000256" key="11">
    <source>
        <dbReference type="ARBA" id="ARBA00022840"/>
    </source>
</evidence>
<keyword evidence="19" id="KW-0966">Cell projection</keyword>
<dbReference type="InterPro" id="IPR003593">
    <property type="entry name" value="AAA+_ATPase"/>
</dbReference>